<dbReference type="Pfam" id="PF08022">
    <property type="entry name" value="FAD_binding_8"/>
    <property type="match status" value="1"/>
</dbReference>
<dbReference type="InterPro" id="IPR017927">
    <property type="entry name" value="FAD-bd_FR_type"/>
</dbReference>
<evidence type="ECO:0000256" key="4">
    <source>
        <dbReference type="ARBA" id="ARBA00022475"/>
    </source>
</evidence>
<dbReference type="GO" id="GO:0015677">
    <property type="term" value="P:copper ion import"/>
    <property type="evidence" value="ECO:0007669"/>
    <property type="project" value="TreeGrafter"/>
</dbReference>
<dbReference type="PANTHER" id="PTHR32361:SF9">
    <property type="entry name" value="FERRIC REDUCTASE TRANSMEMBRANE COMPONENT 3-RELATED"/>
    <property type="match status" value="1"/>
</dbReference>
<dbReference type="InterPro" id="IPR013130">
    <property type="entry name" value="Fe3_Rdtase_TM_dom"/>
</dbReference>
<dbReference type="InterPro" id="IPR051410">
    <property type="entry name" value="Ferric/Cupric_Reductase"/>
</dbReference>
<keyword evidence="7" id="KW-0406">Ion transport</keyword>
<dbReference type="GO" id="GO:0052851">
    <property type="term" value="F:ferric-chelate reductase (NADPH) activity"/>
    <property type="evidence" value="ECO:0007669"/>
    <property type="project" value="UniProtKB-EC"/>
</dbReference>
<feature type="transmembrane region" description="Helical" evidence="11">
    <location>
        <begin position="106"/>
        <end position="125"/>
    </location>
</feature>
<keyword evidence="6 11" id="KW-1133">Transmembrane helix</keyword>
<keyword evidence="5 11" id="KW-0812">Transmembrane</keyword>
<dbReference type="CDD" id="cd06186">
    <property type="entry name" value="NOX_Duox_like_FAD_NADP"/>
    <property type="match status" value="1"/>
</dbReference>
<keyword evidence="8 11" id="KW-0472">Membrane</keyword>
<sequence length="352" mass="40270">MTYAQLHLNGIFSCLCPPLIGKAVVLVIYCSLVTFMSTYTAIIYDVEYYERIGSRQLLLSSYVRLDWLHLWVSITLLVTITLHGGFFMREWIKADFVAEELRMMPMVKYGIVAWAVLVWTFLSSLTPIRGAVYEFFVLQHITSAVVFLWLVRVHVPKYSYYFIWMLVGAVSFDWVFRALLLLYRNIYRGGFGYRVRLGATDKDITVLALENVPFSWKPGQHIRLWIPRLGILESHPYTMATPSTFTGRGFTSMVQLVIHTSSGTSKRINTYARRPKANLRPKPRAFISGPYGTPPQWNAHETLILMAASTGVSFTLPILLSIINDPLPSGVKRIRFLLVSPIFDASQWTSMF</sequence>
<reference evidence="13 14" key="1">
    <citation type="submission" date="2016-03" db="EMBL/GenBank/DDBJ databases">
        <authorList>
            <person name="Ploux O."/>
        </authorList>
    </citation>
    <scope>NUCLEOTIDE SEQUENCE [LARGE SCALE GENOMIC DNA]</scope>
    <source>
        <strain evidence="13 14">UAMH 11012</strain>
    </source>
</reference>
<evidence type="ECO:0000256" key="5">
    <source>
        <dbReference type="ARBA" id="ARBA00022692"/>
    </source>
</evidence>
<evidence type="ECO:0000313" key="13">
    <source>
        <dbReference type="EMBL" id="CZR62363.1"/>
    </source>
</evidence>
<dbReference type="SUPFAM" id="SSF63380">
    <property type="entry name" value="Riboflavin synthase domain-like"/>
    <property type="match status" value="1"/>
</dbReference>
<evidence type="ECO:0000256" key="9">
    <source>
        <dbReference type="ARBA" id="ARBA00023180"/>
    </source>
</evidence>
<dbReference type="AlphaFoldDB" id="A0A1L7XBG2"/>
<dbReference type="Pfam" id="PF01794">
    <property type="entry name" value="Ferric_reduct"/>
    <property type="match status" value="1"/>
</dbReference>
<evidence type="ECO:0000256" key="1">
    <source>
        <dbReference type="ARBA" id="ARBA00004651"/>
    </source>
</evidence>
<keyword evidence="9" id="KW-0325">Glycoprotein</keyword>
<evidence type="ECO:0000256" key="2">
    <source>
        <dbReference type="ARBA" id="ARBA00012668"/>
    </source>
</evidence>
<comment type="catalytic activity">
    <reaction evidence="10">
        <text>2 a Fe(II)-siderophore + NADP(+) + H(+) = 2 a Fe(III)-siderophore + NADPH</text>
        <dbReference type="Rhea" id="RHEA:28795"/>
        <dbReference type="Rhea" id="RHEA-COMP:11342"/>
        <dbReference type="Rhea" id="RHEA-COMP:11344"/>
        <dbReference type="ChEBI" id="CHEBI:15378"/>
        <dbReference type="ChEBI" id="CHEBI:29033"/>
        <dbReference type="ChEBI" id="CHEBI:29034"/>
        <dbReference type="ChEBI" id="CHEBI:57783"/>
        <dbReference type="ChEBI" id="CHEBI:58349"/>
        <dbReference type="EC" id="1.16.1.9"/>
    </reaction>
</comment>
<evidence type="ECO:0000256" key="11">
    <source>
        <dbReference type="SAM" id="Phobius"/>
    </source>
</evidence>
<dbReference type="Proteomes" id="UP000184330">
    <property type="component" value="Unassembled WGS sequence"/>
</dbReference>
<keyword evidence="14" id="KW-1185">Reference proteome</keyword>
<dbReference type="InterPro" id="IPR013112">
    <property type="entry name" value="FAD-bd_8"/>
</dbReference>
<dbReference type="GO" id="GO:0005886">
    <property type="term" value="C:plasma membrane"/>
    <property type="evidence" value="ECO:0007669"/>
    <property type="project" value="UniProtKB-SubCell"/>
</dbReference>
<dbReference type="GO" id="GO:0006826">
    <property type="term" value="P:iron ion transport"/>
    <property type="evidence" value="ECO:0007669"/>
    <property type="project" value="TreeGrafter"/>
</dbReference>
<keyword evidence="3" id="KW-0813">Transport</keyword>
<feature type="domain" description="FAD-binding FR-type" evidence="12">
    <location>
        <begin position="184"/>
        <end position="297"/>
    </location>
</feature>
<feature type="transmembrane region" description="Helical" evidence="11">
    <location>
        <begin position="161"/>
        <end position="183"/>
    </location>
</feature>
<dbReference type="EMBL" id="FJOG01000020">
    <property type="protein sequence ID" value="CZR62363.1"/>
    <property type="molecule type" value="Genomic_DNA"/>
</dbReference>
<organism evidence="13 14">
    <name type="scientific">Phialocephala subalpina</name>
    <dbReference type="NCBI Taxonomy" id="576137"/>
    <lineage>
        <taxon>Eukaryota</taxon>
        <taxon>Fungi</taxon>
        <taxon>Dikarya</taxon>
        <taxon>Ascomycota</taxon>
        <taxon>Pezizomycotina</taxon>
        <taxon>Leotiomycetes</taxon>
        <taxon>Helotiales</taxon>
        <taxon>Mollisiaceae</taxon>
        <taxon>Phialocephala</taxon>
        <taxon>Phialocephala fortinii species complex</taxon>
    </lineage>
</organism>
<dbReference type="GO" id="GO:0006879">
    <property type="term" value="P:intracellular iron ion homeostasis"/>
    <property type="evidence" value="ECO:0007669"/>
    <property type="project" value="TreeGrafter"/>
</dbReference>
<dbReference type="EC" id="1.16.1.9" evidence="2"/>
<dbReference type="InterPro" id="IPR017938">
    <property type="entry name" value="Riboflavin_synthase-like_b-brl"/>
</dbReference>
<dbReference type="InterPro" id="IPR039261">
    <property type="entry name" value="FNR_nucleotide-bd"/>
</dbReference>
<dbReference type="PANTHER" id="PTHR32361">
    <property type="entry name" value="FERRIC/CUPRIC REDUCTASE TRANSMEMBRANE COMPONENT"/>
    <property type="match status" value="1"/>
</dbReference>
<feature type="transmembrane region" description="Helical" evidence="11">
    <location>
        <begin position="132"/>
        <end position="155"/>
    </location>
</feature>
<dbReference type="STRING" id="576137.A0A1L7XBG2"/>
<feature type="transmembrane region" description="Helical" evidence="11">
    <location>
        <begin position="67"/>
        <end position="86"/>
    </location>
</feature>
<evidence type="ECO:0000256" key="8">
    <source>
        <dbReference type="ARBA" id="ARBA00023136"/>
    </source>
</evidence>
<dbReference type="PROSITE" id="PS51384">
    <property type="entry name" value="FAD_FR"/>
    <property type="match status" value="1"/>
</dbReference>
<dbReference type="OrthoDB" id="3944240at2759"/>
<evidence type="ECO:0000256" key="7">
    <source>
        <dbReference type="ARBA" id="ARBA00023065"/>
    </source>
</evidence>
<evidence type="ECO:0000259" key="12">
    <source>
        <dbReference type="PROSITE" id="PS51384"/>
    </source>
</evidence>
<evidence type="ECO:0000256" key="10">
    <source>
        <dbReference type="ARBA" id="ARBA00048483"/>
    </source>
</evidence>
<accession>A0A1L7XBG2</accession>
<protein>
    <recommendedName>
        <fullName evidence="2">ferric-chelate reductase (NADPH)</fullName>
        <ecNumber evidence="2">1.16.1.9</ecNumber>
    </recommendedName>
</protein>
<comment type="subcellular location">
    <subcellularLocation>
        <location evidence="1">Cell membrane</location>
        <topology evidence="1">Multi-pass membrane protein</topology>
    </subcellularLocation>
</comment>
<feature type="transmembrane region" description="Helical" evidence="11">
    <location>
        <begin position="20"/>
        <end position="46"/>
    </location>
</feature>
<dbReference type="Gene3D" id="3.40.50.80">
    <property type="entry name" value="Nucleotide-binding domain of ferredoxin-NADP reductase (FNR) module"/>
    <property type="match status" value="1"/>
</dbReference>
<proteinExistence type="predicted"/>
<gene>
    <name evidence="13" type="ORF">PAC_12260</name>
</gene>
<evidence type="ECO:0000256" key="6">
    <source>
        <dbReference type="ARBA" id="ARBA00022989"/>
    </source>
</evidence>
<name>A0A1L7XBG2_9HELO</name>
<evidence type="ECO:0000256" key="3">
    <source>
        <dbReference type="ARBA" id="ARBA00022448"/>
    </source>
</evidence>
<evidence type="ECO:0000313" key="14">
    <source>
        <dbReference type="Proteomes" id="UP000184330"/>
    </source>
</evidence>
<keyword evidence="4" id="KW-1003">Cell membrane</keyword>